<comment type="caution">
    <text evidence="2">The sequence shown here is derived from an EMBL/GenBank/DDBJ whole genome shotgun (WGS) entry which is preliminary data.</text>
</comment>
<sequence>MSFELATWYDTWNATGLQNLAQGKVPLGLATRYNLAFGTLLAGPNGYSLDMNAQFFSQVLAQIRAQAPGVLVYGGIGSDGLAETVLDNQQHNNRSTANIVAYLQQQGMNGINIDAEDRGDAMASVAQLVSQLGPSFKAAGLGIAVSAPWPEEGPASLYGENAVAAFNQHVDVVELQDYSSSGTPADARVWLEAGISGAILMGGICTENSDVQTSFDNIAAWTNFALQNQLRGMFSWRLDNDHGSDGQNEDIEPTFAGAQALYTAVHGFVG</sequence>
<accession>A0A430HC66</accession>
<dbReference type="PROSITE" id="PS51910">
    <property type="entry name" value="GH18_2"/>
    <property type="match status" value="1"/>
</dbReference>
<evidence type="ECO:0000259" key="1">
    <source>
        <dbReference type="PROSITE" id="PS51910"/>
    </source>
</evidence>
<dbReference type="GO" id="GO:0005975">
    <property type="term" value="P:carbohydrate metabolic process"/>
    <property type="evidence" value="ECO:0007669"/>
    <property type="project" value="InterPro"/>
</dbReference>
<evidence type="ECO:0000313" key="3">
    <source>
        <dbReference type="Proteomes" id="UP000278085"/>
    </source>
</evidence>
<feature type="domain" description="GH18" evidence="1">
    <location>
        <begin position="3"/>
        <end position="262"/>
    </location>
</feature>
<proteinExistence type="predicted"/>
<protein>
    <recommendedName>
        <fullName evidence="1">GH18 domain-containing protein</fullName>
    </recommendedName>
</protein>
<gene>
    <name evidence="2" type="ORF">EJB06_31130</name>
</gene>
<keyword evidence="3" id="KW-1185">Reference proteome</keyword>
<dbReference type="Gene3D" id="3.20.20.80">
    <property type="entry name" value="Glycosidases"/>
    <property type="match status" value="1"/>
</dbReference>
<name>A0A430HC66_9BURK</name>
<organism evidence="2 3">
    <name type="scientific">Massilia atriviolacea</name>
    <dbReference type="NCBI Taxonomy" id="2495579"/>
    <lineage>
        <taxon>Bacteria</taxon>
        <taxon>Pseudomonadati</taxon>
        <taxon>Pseudomonadota</taxon>
        <taxon>Betaproteobacteria</taxon>
        <taxon>Burkholderiales</taxon>
        <taxon>Oxalobacteraceae</taxon>
        <taxon>Telluria group</taxon>
        <taxon>Massilia</taxon>
    </lineage>
</organism>
<dbReference type="SUPFAM" id="SSF51445">
    <property type="entry name" value="(Trans)glycosidases"/>
    <property type="match status" value="1"/>
</dbReference>
<dbReference type="OrthoDB" id="9150169at2"/>
<dbReference type="RefSeq" id="WP_126077910.1">
    <property type="nucleotide sequence ID" value="NZ_CP051166.1"/>
</dbReference>
<dbReference type="AlphaFoldDB" id="A0A430HC66"/>
<reference evidence="2 3" key="1">
    <citation type="submission" date="2018-12" db="EMBL/GenBank/DDBJ databases">
        <authorList>
            <person name="Yang E."/>
        </authorList>
    </citation>
    <scope>NUCLEOTIDE SEQUENCE [LARGE SCALE GENOMIC DNA]</scope>
    <source>
        <strain evidence="2 3">SOD</strain>
    </source>
</reference>
<dbReference type="EMBL" id="RXLQ01000039">
    <property type="protein sequence ID" value="RSZ55107.1"/>
    <property type="molecule type" value="Genomic_DNA"/>
</dbReference>
<dbReference type="Proteomes" id="UP000278085">
    <property type="component" value="Unassembled WGS sequence"/>
</dbReference>
<dbReference type="InterPro" id="IPR001223">
    <property type="entry name" value="Glyco_hydro18_cat"/>
</dbReference>
<evidence type="ECO:0000313" key="2">
    <source>
        <dbReference type="EMBL" id="RSZ55107.1"/>
    </source>
</evidence>
<dbReference type="InterPro" id="IPR017853">
    <property type="entry name" value="GH"/>
</dbReference>